<dbReference type="AlphaFoldDB" id="A0A834BDL1"/>
<accession>A0A834BDL1</accession>
<name>A0A834BDL1_9CHIR</name>
<protein>
    <submittedName>
        <fullName evidence="1">Uncharacterized protein</fullName>
    </submittedName>
</protein>
<dbReference type="EMBL" id="JABVXQ010000001">
    <property type="protein sequence ID" value="KAF6130743.1"/>
    <property type="molecule type" value="Genomic_DNA"/>
</dbReference>
<gene>
    <name evidence="1" type="ORF">HJG60_007721</name>
</gene>
<reference evidence="1 2" key="1">
    <citation type="journal article" date="2020" name="Nature">
        <title>Six reference-quality genomes reveal evolution of bat adaptations.</title>
        <authorList>
            <person name="Jebb D."/>
            <person name="Huang Z."/>
            <person name="Pippel M."/>
            <person name="Hughes G.M."/>
            <person name="Lavrichenko K."/>
            <person name="Devanna P."/>
            <person name="Winkler S."/>
            <person name="Jermiin L.S."/>
            <person name="Skirmuntt E.C."/>
            <person name="Katzourakis A."/>
            <person name="Burkitt-Gray L."/>
            <person name="Ray D.A."/>
            <person name="Sullivan K.A.M."/>
            <person name="Roscito J.G."/>
            <person name="Kirilenko B.M."/>
            <person name="Davalos L.M."/>
            <person name="Corthals A.P."/>
            <person name="Power M.L."/>
            <person name="Jones G."/>
            <person name="Ransome R.D."/>
            <person name="Dechmann D.K.N."/>
            <person name="Locatelli A.G."/>
            <person name="Puechmaille S.J."/>
            <person name="Fedrigo O."/>
            <person name="Jarvis E.D."/>
            <person name="Hiller M."/>
            <person name="Vernes S.C."/>
            <person name="Myers E.W."/>
            <person name="Teeling E.C."/>
        </authorList>
    </citation>
    <scope>NUCLEOTIDE SEQUENCE [LARGE SCALE GENOMIC DNA]</scope>
    <source>
        <strain evidence="1">Bat1K_MPI-CBG_1</strain>
    </source>
</reference>
<evidence type="ECO:0000313" key="1">
    <source>
        <dbReference type="EMBL" id="KAF6130743.1"/>
    </source>
</evidence>
<evidence type="ECO:0000313" key="2">
    <source>
        <dbReference type="Proteomes" id="UP000664940"/>
    </source>
</evidence>
<sequence>MELSLLKLTHSHYSLGHPSACAWDCSLWPERPRRGRWPRVQAHPGAAGMGSRAPGVGATAVLSCPPGLKSGRLATRDPIRCGQVAGPQHPHRLPSLIPCSLYPKGPCNPTAPSPRQPESSGAQA</sequence>
<dbReference type="Proteomes" id="UP000664940">
    <property type="component" value="Unassembled WGS sequence"/>
</dbReference>
<organism evidence="1 2">
    <name type="scientific">Phyllostomus discolor</name>
    <name type="common">pale spear-nosed bat</name>
    <dbReference type="NCBI Taxonomy" id="89673"/>
    <lineage>
        <taxon>Eukaryota</taxon>
        <taxon>Metazoa</taxon>
        <taxon>Chordata</taxon>
        <taxon>Craniata</taxon>
        <taxon>Vertebrata</taxon>
        <taxon>Euteleostomi</taxon>
        <taxon>Mammalia</taxon>
        <taxon>Eutheria</taxon>
        <taxon>Laurasiatheria</taxon>
        <taxon>Chiroptera</taxon>
        <taxon>Yangochiroptera</taxon>
        <taxon>Phyllostomidae</taxon>
        <taxon>Phyllostominae</taxon>
        <taxon>Phyllostomus</taxon>
    </lineage>
</organism>
<proteinExistence type="predicted"/>
<comment type="caution">
    <text evidence="1">The sequence shown here is derived from an EMBL/GenBank/DDBJ whole genome shotgun (WGS) entry which is preliminary data.</text>
</comment>